<keyword evidence="7 11" id="KW-0456">Lyase</keyword>
<comment type="pathway">
    <text evidence="3">Cofactor biosynthesis; adenosylcobalamin biosynthesis.</text>
</comment>
<dbReference type="SUPFAM" id="SSF53383">
    <property type="entry name" value="PLP-dependent transferases"/>
    <property type="match status" value="1"/>
</dbReference>
<dbReference type="PANTHER" id="PTHR42885:SF1">
    <property type="entry name" value="THREONINE-PHOSPHATE DECARBOXYLASE"/>
    <property type="match status" value="1"/>
</dbReference>
<comment type="cofactor">
    <cofactor evidence="1">
        <name>pyridoxal 5'-phosphate</name>
        <dbReference type="ChEBI" id="CHEBI:597326"/>
    </cofactor>
</comment>
<evidence type="ECO:0000256" key="4">
    <source>
        <dbReference type="ARBA" id="ARBA00012285"/>
    </source>
</evidence>
<keyword evidence="6" id="KW-0663">Pyridoxal phosphate</keyword>
<dbReference type="PROSITE" id="PS00105">
    <property type="entry name" value="AA_TRANSFER_CLASS_1"/>
    <property type="match status" value="1"/>
</dbReference>
<comment type="function">
    <text evidence="2">Decarboxylates L-threonine-O-3-phosphate to yield (R)-1-amino-2-propanol O-2-phosphate, the precursor for the linkage between the nucleotide loop and the corrin ring in cobalamin.</text>
</comment>
<dbReference type="InterPro" id="IPR015424">
    <property type="entry name" value="PyrdxlP-dep_Trfase"/>
</dbReference>
<dbReference type="AlphaFoldDB" id="A0A5C7EVV1"/>
<dbReference type="InterPro" id="IPR015421">
    <property type="entry name" value="PyrdxlP-dep_Trfase_major"/>
</dbReference>
<reference evidence="11 12" key="1">
    <citation type="submission" date="2019-08" db="EMBL/GenBank/DDBJ databases">
        <title>Pelomicrobium methylotrophicum gen. nov., sp. nov. a moderately thermophilic, facultatively anaerobic, lithoautotrophic and methylotrophic bacterium isolated from a terrestrial mud volcano.</title>
        <authorList>
            <person name="Slobodkina G.B."/>
            <person name="Merkel A.Y."/>
            <person name="Slobodkin A.I."/>
        </authorList>
    </citation>
    <scope>NUCLEOTIDE SEQUENCE [LARGE SCALE GENOMIC DNA]</scope>
    <source>
        <strain evidence="11 12">SM250</strain>
    </source>
</reference>
<dbReference type="OrthoDB" id="9799304at2"/>
<evidence type="ECO:0000256" key="6">
    <source>
        <dbReference type="ARBA" id="ARBA00022898"/>
    </source>
</evidence>
<keyword evidence="12" id="KW-1185">Reference proteome</keyword>
<evidence type="ECO:0000256" key="5">
    <source>
        <dbReference type="ARBA" id="ARBA00022573"/>
    </source>
</evidence>
<dbReference type="UniPathway" id="UPA00148"/>
<dbReference type="Proteomes" id="UP000321201">
    <property type="component" value="Unassembled WGS sequence"/>
</dbReference>
<dbReference type="InParanoid" id="A0A5C7EVV1"/>
<comment type="catalytic activity">
    <reaction evidence="9">
        <text>O-phospho-L-threonine + H(+) = (R)-1-aminopropan-2-yl phosphate + CO2</text>
        <dbReference type="Rhea" id="RHEA:11492"/>
        <dbReference type="ChEBI" id="CHEBI:15378"/>
        <dbReference type="ChEBI" id="CHEBI:16526"/>
        <dbReference type="ChEBI" id="CHEBI:58563"/>
        <dbReference type="ChEBI" id="CHEBI:58675"/>
        <dbReference type="EC" id="4.1.1.81"/>
    </reaction>
</comment>
<dbReference type="InterPro" id="IPR004838">
    <property type="entry name" value="NHTrfase_class1_PyrdxlP-BS"/>
</dbReference>
<protein>
    <recommendedName>
        <fullName evidence="4">threonine-phosphate decarboxylase</fullName>
        <ecNumber evidence="4">4.1.1.81</ecNumber>
    </recommendedName>
    <alternativeName>
        <fullName evidence="8">L-threonine-O-3-phosphate decarboxylase</fullName>
    </alternativeName>
</protein>
<dbReference type="InterPro" id="IPR004839">
    <property type="entry name" value="Aminotransferase_I/II_large"/>
</dbReference>
<accession>A0A5C7EVV1</accession>
<dbReference type="Gene3D" id="3.40.640.10">
    <property type="entry name" value="Type I PLP-dependent aspartate aminotransferase-like (Major domain)"/>
    <property type="match status" value="1"/>
</dbReference>
<dbReference type="Pfam" id="PF00155">
    <property type="entry name" value="Aminotran_1_2"/>
    <property type="match status" value="1"/>
</dbReference>
<evidence type="ECO:0000256" key="9">
    <source>
        <dbReference type="ARBA" id="ARBA00048531"/>
    </source>
</evidence>
<dbReference type="InterPro" id="IPR005860">
    <property type="entry name" value="CobD"/>
</dbReference>
<dbReference type="GO" id="GO:0048472">
    <property type="term" value="F:threonine-phosphate decarboxylase activity"/>
    <property type="evidence" value="ECO:0007669"/>
    <property type="project" value="UniProtKB-EC"/>
</dbReference>
<dbReference type="EMBL" id="VPFL01000007">
    <property type="protein sequence ID" value="TXF12276.1"/>
    <property type="molecule type" value="Genomic_DNA"/>
</dbReference>
<dbReference type="CDD" id="cd00609">
    <property type="entry name" value="AAT_like"/>
    <property type="match status" value="1"/>
</dbReference>
<dbReference type="NCBIfam" id="TIGR01140">
    <property type="entry name" value="L_thr_O3P_dcar"/>
    <property type="match status" value="1"/>
</dbReference>
<dbReference type="Gene3D" id="3.90.1150.10">
    <property type="entry name" value="Aspartate Aminotransferase, domain 1"/>
    <property type="match status" value="1"/>
</dbReference>
<dbReference type="EC" id="4.1.1.81" evidence="4"/>
<dbReference type="RefSeq" id="WP_147799475.1">
    <property type="nucleotide sequence ID" value="NZ_VPFL01000007.1"/>
</dbReference>
<evidence type="ECO:0000259" key="10">
    <source>
        <dbReference type="Pfam" id="PF00155"/>
    </source>
</evidence>
<gene>
    <name evidence="11" type="ORF">FR698_07035</name>
</gene>
<evidence type="ECO:0000256" key="7">
    <source>
        <dbReference type="ARBA" id="ARBA00023239"/>
    </source>
</evidence>
<organism evidence="11 12">
    <name type="scientific">Pelomicrobium methylotrophicum</name>
    <dbReference type="NCBI Taxonomy" id="2602750"/>
    <lineage>
        <taxon>Bacteria</taxon>
        <taxon>Pseudomonadati</taxon>
        <taxon>Pseudomonadota</taxon>
        <taxon>Hydrogenophilia</taxon>
        <taxon>Hydrogenophilia incertae sedis</taxon>
        <taxon>Pelomicrobium</taxon>
    </lineage>
</organism>
<evidence type="ECO:0000256" key="3">
    <source>
        <dbReference type="ARBA" id="ARBA00004953"/>
    </source>
</evidence>
<evidence type="ECO:0000313" key="12">
    <source>
        <dbReference type="Proteomes" id="UP000321201"/>
    </source>
</evidence>
<dbReference type="GO" id="GO:0030170">
    <property type="term" value="F:pyridoxal phosphate binding"/>
    <property type="evidence" value="ECO:0007669"/>
    <property type="project" value="InterPro"/>
</dbReference>
<dbReference type="GO" id="GO:0009236">
    <property type="term" value="P:cobalamin biosynthetic process"/>
    <property type="evidence" value="ECO:0007669"/>
    <property type="project" value="UniProtKB-UniPathway"/>
</dbReference>
<comment type="caution">
    <text evidence="11">The sequence shown here is derived from an EMBL/GenBank/DDBJ whole genome shotgun (WGS) entry which is preliminary data.</text>
</comment>
<dbReference type="PANTHER" id="PTHR42885">
    <property type="entry name" value="HISTIDINOL-PHOSPHATE AMINOTRANSFERASE-RELATED"/>
    <property type="match status" value="1"/>
</dbReference>
<keyword evidence="5" id="KW-0169">Cobalamin biosynthesis</keyword>
<evidence type="ECO:0000256" key="8">
    <source>
        <dbReference type="ARBA" id="ARBA00029996"/>
    </source>
</evidence>
<evidence type="ECO:0000313" key="11">
    <source>
        <dbReference type="EMBL" id="TXF12276.1"/>
    </source>
</evidence>
<proteinExistence type="predicted"/>
<name>A0A5C7EVV1_9PROT</name>
<evidence type="ECO:0000256" key="1">
    <source>
        <dbReference type="ARBA" id="ARBA00001933"/>
    </source>
</evidence>
<dbReference type="InterPro" id="IPR015422">
    <property type="entry name" value="PyrdxlP-dep_Trfase_small"/>
</dbReference>
<evidence type="ECO:0000256" key="2">
    <source>
        <dbReference type="ARBA" id="ARBA00003444"/>
    </source>
</evidence>
<sequence>MLEHGGLLRRAAQRYGISLERWIDLSTGINPHGWPVSAVPAERWLRLPETGDGLEAAAGAYYGASSLLAVPGTQAAIQALPRLRPPGRVAVLEPGYDEHRRAWQAAGHAVIGVCANRLRAGLPAVDVLVLANPNNPTGERFDRDELTRWREELAARGGWLVVDEAFMDATPGESLAPATGAPGLVLLRSVGKFFGLAGIRVGFVLAAPALLARLEEAMGPWAVANVSRYVAASALADIPWQREMRRLLLLESARLAGLLAGANLRPDGGTALFQWVKTPHAALAHDFLARRGILTRLFAAPPALRFGLPAGAEQWERLAGALNEWERSMRSPERAMG</sequence>
<feature type="domain" description="Aminotransferase class I/classII large" evidence="10">
    <location>
        <begin position="54"/>
        <end position="311"/>
    </location>
</feature>